<evidence type="ECO:0000313" key="5">
    <source>
        <dbReference type="EMBL" id="MEQ3551168.1"/>
    </source>
</evidence>
<dbReference type="PANTHER" id="PTHR22683:SF41">
    <property type="entry name" value="DNA TRANSLOCASE FTSK"/>
    <property type="match status" value="1"/>
</dbReference>
<dbReference type="Proteomes" id="UP001494902">
    <property type="component" value="Unassembled WGS sequence"/>
</dbReference>
<protein>
    <submittedName>
        <fullName evidence="5">FtsK/SpoIIIE domain-containing protein</fullName>
    </submittedName>
</protein>
<sequence>MTHVVPRVEFVRLGPPTVLTVRLTPGMLPEDVTGQARRIARSMGAQSLRVEPRGYSHVLVTLLAEDPLATVLSLPVGPLSGPVALGSDEHGQDVTAEPGDLGHIAVQGATGSGKSVFLYSLLSQLAERDNITVDGIDPSGILLRPFSHSVLGLPDPAIVEDRISRYVTEMDQRISRIPHDRDSLPESEGLRFLVFEEYPGLLRYLDAADSKIGKRVRSYVARLLAEGRKAGIRVVLVAQRSEASVVGSTERGQCSTRISLRVDNYDAVKLLHPDADQDTAAAHASALPGVALVSSPGKPLTRIRSPFLSYSDYVSRVSGRDAA</sequence>
<reference evidence="5 6" key="1">
    <citation type="submission" date="2024-03" db="EMBL/GenBank/DDBJ databases">
        <title>Draft genome sequence of Pseudonocardia nematodicida JCM 31783.</title>
        <authorList>
            <person name="Butdee W."/>
            <person name="Duangmal K."/>
        </authorList>
    </citation>
    <scope>NUCLEOTIDE SEQUENCE [LARGE SCALE GENOMIC DNA]</scope>
    <source>
        <strain evidence="5 6">JCM 31783</strain>
    </source>
</reference>
<feature type="binding site" evidence="3">
    <location>
        <begin position="108"/>
        <end position="115"/>
    </location>
    <ligand>
        <name>ATP</name>
        <dbReference type="ChEBI" id="CHEBI:30616"/>
    </ligand>
</feature>
<dbReference type="SUPFAM" id="SSF52540">
    <property type="entry name" value="P-loop containing nucleoside triphosphate hydrolases"/>
    <property type="match status" value="1"/>
</dbReference>
<evidence type="ECO:0000259" key="4">
    <source>
        <dbReference type="PROSITE" id="PS50901"/>
    </source>
</evidence>
<evidence type="ECO:0000256" key="3">
    <source>
        <dbReference type="PROSITE-ProRule" id="PRU00289"/>
    </source>
</evidence>
<dbReference type="InterPro" id="IPR002543">
    <property type="entry name" value="FtsK_dom"/>
</dbReference>
<dbReference type="InterPro" id="IPR027417">
    <property type="entry name" value="P-loop_NTPase"/>
</dbReference>
<feature type="domain" description="FtsK" evidence="4">
    <location>
        <begin position="80"/>
        <end position="269"/>
    </location>
</feature>
<dbReference type="RefSeq" id="WP_349298234.1">
    <property type="nucleotide sequence ID" value="NZ_JBEDNQ010000004.1"/>
</dbReference>
<dbReference type="InterPro" id="IPR050206">
    <property type="entry name" value="FtsK/SpoIIIE/SftA"/>
</dbReference>
<dbReference type="Gene3D" id="3.40.50.300">
    <property type="entry name" value="P-loop containing nucleotide triphosphate hydrolases"/>
    <property type="match status" value="1"/>
</dbReference>
<dbReference type="PANTHER" id="PTHR22683">
    <property type="entry name" value="SPORULATION PROTEIN RELATED"/>
    <property type="match status" value="1"/>
</dbReference>
<organism evidence="5 6">
    <name type="scientific">Pseudonocardia nematodicida</name>
    <dbReference type="NCBI Taxonomy" id="1206997"/>
    <lineage>
        <taxon>Bacteria</taxon>
        <taxon>Bacillati</taxon>
        <taxon>Actinomycetota</taxon>
        <taxon>Actinomycetes</taxon>
        <taxon>Pseudonocardiales</taxon>
        <taxon>Pseudonocardiaceae</taxon>
        <taxon>Pseudonocardia</taxon>
    </lineage>
</organism>
<name>A0ABV1K9L8_9PSEU</name>
<accession>A0ABV1K9L8</accession>
<proteinExistence type="predicted"/>
<keyword evidence="2 3" id="KW-0067">ATP-binding</keyword>
<dbReference type="Pfam" id="PF01580">
    <property type="entry name" value="FtsK_SpoIIIE"/>
    <property type="match status" value="1"/>
</dbReference>
<evidence type="ECO:0000256" key="1">
    <source>
        <dbReference type="ARBA" id="ARBA00022741"/>
    </source>
</evidence>
<keyword evidence="1 3" id="KW-0547">Nucleotide-binding</keyword>
<keyword evidence="6" id="KW-1185">Reference proteome</keyword>
<gene>
    <name evidence="5" type="ORF">WIS52_11865</name>
</gene>
<evidence type="ECO:0000313" key="6">
    <source>
        <dbReference type="Proteomes" id="UP001494902"/>
    </source>
</evidence>
<evidence type="ECO:0000256" key="2">
    <source>
        <dbReference type="ARBA" id="ARBA00022840"/>
    </source>
</evidence>
<dbReference type="EMBL" id="JBEDNQ010000004">
    <property type="protein sequence ID" value="MEQ3551168.1"/>
    <property type="molecule type" value="Genomic_DNA"/>
</dbReference>
<comment type="caution">
    <text evidence="5">The sequence shown here is derived from an EMBL/GenBank/DDBJ whole genome shotgun (WGS) entry which is preliminary data.</text>
</comment>
<dbReference type="PROSITE" id="PS50901">
    <property type="entry name" value="FTSK"/>
    <property type="match status" value="1"/>
</dbReference>